<evidence type="ECO:0000313" key="2">
    <source>
        <dbReference type="Proteomes" id="UP001056120"/>
    </source>
</evidence>
<comment type="caution">
    <text evidence="1">The sequence shown here is derived from an EMBL/GenBank/DDBJ whole genome shotgun (WGS) entry which is preliminary data.</text>
</comment>
<gene>
    <name evidence="1" type="ORF">L1987_16509</name>
</gene>
<dbReference type="EMBL" id="CM042022">
    <property type="protein sequence ID" value="KAI3816804.1"/>
    <property type="molecule type" value="Genomic_DNA"/>
</dbReference>
<organism evidence="1 2">
    <name type="scientific">Smallanthus sonchifolius</name>
    <dbReference type="NCBI Taxonomy" id="185202"/>
    <lineage>
        <taxon>Eukaryota</taxon>
        <taxon>Viridiplantae</taxon>
        <taxon>Streptophyta</taxon>
        <taxon>Embryophyta</taxon>
        <taxon>Tracheophyta</taxon>
        <taxon>Spermatophyta</taxon>
        <taxon>Magnoliopsida</taxon>
        <taxon>eudicotyledons</taxon>
        <taxon>Gunneridae</taxon>
        <taxon>Pentapetalae</taxon>
        <taxon>asterids</taxon>
        <taxon>campanulids</taxon>
        <taxon>Asterales</taxon>
        <taxon>Asteraceae</taxon>
        <taxon>Asteroideae</taxon>
        <taxon>Heliantheae alliance</taxon>
        <taxon>Millerieae</taxon>
        <taxon>Smallanthus</taxon>
    </lineage>
</organism>
<proteinExistence type="predicted"/>
<sequence>MGELNHFNSTKRKNGLDIDWGMLLDDASDDHPPELVIMPSEKSKRRGQTEAEYVDYQTKTDTELKNMISKHKSYIINLGHKFKDNGEKLKATVRRCEAELKRRIKIHGDKVFNCHFLSRLFEIDISIYVRDGLKCEETIQLSDQSDDGEVLIVVSRCRKDERSLALSKFAIEKEETMIYMTPAPDQDQPLTKLKPKLPSSYHLVDEDIEDPFVLNTTLYAEKLSDCMKDVKVYFPSSDDRYPVEVIYTDMECLAPEACLSSTIINFYIQEDSFLKFRKWWKGVNIFEKAYILVPVHQSAHWSLGIICIPTKEDELGPIVLHLDSLGLHDSTLIFDKIRRFLKEEWTYLRNSEVPLDLPITDEIWENLDHRIINRKMEVPQQRNAYDCGLFVLYYMERFIKEAPERLTDRDLSMFGKQWFRPEEASNLRVRIHNLLVQEFKIAKDKEAILSPKC</sequence>
<reference evidence="2" key="1">
    <citation type="journal article" date="2022" name="Mol. Ecol. Resour.">
        <title>The genomes of chicory, endive, great burdock and yacon provide insights into Asteraceae palaeo-polyploidization history and plant inulin production.</title>
        <authorList>
            <person name="Fan W."/>
            <person name="Wang S."/>
            <person name="Wang H."/>
            <person name="Wang A."/>
            <person name="Jiang F."/>
            <person name="Liu H."/>
            <person name="Zhao H."/>
            <person name="Xu D."/>
            <person name="Zhang Y."/>
        </authorList>
    </citation>
    <scope>NUCLEOTIDE SEQUENCE [LARGE SCALE GENOMIC DNA]</scope>
    <source>
        <strain evidence="2">cv. Yunnan</strain>
    </source>
</reference>
<keyword evidence="2" id="KW-1185">Reference proteome</keyword>
<accession>A0ACB9J8F2</accession>
<name>A0ACB9J8F2_9ASTR</name>
<evidence type="ECO:0000313" key="1">
    <source>
        <dbReference type="EMBL" id="KAI3816804.1"/>
    </source>
</evidence>
<dbReference type="Proteomes" id="UP001056120">
    <property type="component" value="Linkage Group LG05"/>
</dbReference>
<protein>
    <submittedName>
        <fullName evidence="1">Uncharacterized protein</fullName>
    </submittedName>
</protein>
<reference evidence="1 2" key="2">
    <citation type="journal article" date="2022" name="Mol. Ecol. Resour.">
        <title>The genomes of chicory, endive, great burdock and yacon provide insights into Asteraceae paleo-polyploidization history and plant inulin production.</title>
        <authorList>
            <person name="Fan W."/>
            <person name="Wang S."/>
            <person name="Wang H."/>
            <person name="Wang A."/>
            <person name="Jiang F."/>
            <person name="Liu H."/>
            <person name="Zhao H."/>
            <person name="Xu D."/>
            <person name="Zhang Y."/>
        </authorList>
    </citation>
    <scope>NUCLEOTIDE SEQUENCE [LARGE SCALE GENOMIC DNA]</scope>
    <source>
        <strain evidence="2">cv. Yunnan</strain>
        <tissue evidence="1">Leaves</tissue>
    </source>
</reference>